<name>A0ABS2GM93_9FIRM</name>
<dbReference type="EMBL" id="JACSNR010000002">
    <property type="protein sequence ID" value="MBM6922595.1"/>
    <property type="molecule type" value="Genomic_DNA"/>
</dbReference>
<organism evidence="3 4">
    <name type="scientific">Hydrogenoanaerobacterium saccharovorans</name>
    <dbReference type="NCBI Taxonomy" id="474960"/>
    <lineage>
        <taxon>Bacteria</taxon>
        <taxon>Bacillati</taxon>
        <taxon>Bacillota</taxon>
        <taxon>Clostridia</taxon>
        <taxon>Eubacteriales</taxon>
        <taxon>Oscillospiraceae</taxon>
        <taxon>Hydrogenoanaerobacterium</taxon>
    </lineage>
</organism>
<dbReference type="Proteomes" id="UP000724149">
    <property type="component" value="Unassembled WGS sequence"/>
</dbReference>
<keyword evidence="4" id="KW-1185">Reference proteome</keyword>
<feature type="region of interest" description="Disordered" evidence="1">
    <location>
        <begin position="45"/>
        <end position="71"/>
    </location>
</feature>
<sequence length="214" mass="23665">MKWLLLIPVLLVVLLWLPLSVRVRYNSRLTVWAGVGPLLARVYETTGESPEPPKPEPGQKQDTPKEKKKKKSLFPEKVNAGLVLDLAASLPAPLAKLLRRVHIHHTAVRVLTTGSDAAEAAVRAGHTSAAVYSVYLALGRIFTVDYPEILILPDFFREEDNIYAESRVTLRPVALLAFGAGFVIRLVKRRQEREQTNDSSAQAAGADPNETEVQ</sequence>
<keyword evidence="2" id="KW-1133">Transmembrane helix</keyword>
<evidence type="ECO:0000313" key="3">
    <source>
        <dbReference type="EMBL" id="MBM6922595.1"/>
    </source>
</evidence>
<gene>
    <name evidence="3" type="ORF">H9X81_02640</name>
</gene>
<dbReference type="RefSeq" id="WP_204719618.1">
    <property type="nucleotide sequence ID" value="NZ_JACSNR010000002.1"/>
</dbReference>
<proteinExistence type="predicted"/>
<evidence type="ECO:0000256" key="2">
    <source>
        <dbReference type="SAM" id="Phobius"/>
    </source>
</evidence>
<feature type="region of interest" description="Disordered" evidence="1">
    <location>
        <begin position="193"/>
        <end position="214"/>
    </location>
</feature>
<feature type="compositionally biased region" description="Basic and acidic residues" evidence="1">
    <location>
        <begin position="51"/>
        <end position="65"/>
    </location>
</feature>
<evidence type="ECO:0000313" key="4">
    <source>
        <dbReference type="Proteomes" id="UP000724149"/>
    </source>
</evidence>
<accession>A0ABS2GM93</accession>
<evidence type="ECO:0000256" key="1">
    <source>
        <dbReference type="SAM" id="MobiDB-lite"/>
    </source>
</evidence>
<comment type="caution">
    <text evidence="3">The sequence shown here is derived from an EMBL/GenBank/DDBJ whole genome shotgun (WGS) entry which is preliminary data.</text>
</comment>
<reference evidence="3 4" key="1">
    <citation type="journal article" date="2021" name="Sci. Rep.">
        <title>The distribution of antibiotic resistance genes in chicken gut microbiota commensals.</title>
        <authorList>
            <person name="Juricova H."/>
            <person name="Matiasovicova J."/>
            <person name="Kubasova T."/>
            <person name="Cejkova D."/>
            <person name="Rychlik I."/>
        </authorList>
    </citation>
    <scope>NUCLEOTIDE SEQUENCE [LARGE SCALE GENOMIC DNA]</scope>
    <source>
        <strain evidence="3 4">An564</strain>
    </source>
</reference>
<keyword evidence="2" id="KW-0472">Membrane</keyword>
<feature type="transmembrane region" description="Helical" evidence="2">
    <location>
        <begin position="168"/>
        <end position="187"/>
    </location>
</feature>
<protein>
    <submittedName>
        <fullName evidence="3">DUF2953 domain-containing protein</fullName>
    </submittedName>
</protein>
<keyword evidence="2" id="KW-0812">Transmembrane</keyword>